<reference evidence="1" key="1">
    <citation type="submission" date="2020-05" db="EMBL/GenBank/DDBJ databases">
        <authorList>
            <person name="Chiriac C."/>
            <person name="Salcher M."/>
            <person name="Ghai R."/>
            <person name="Kavagutti S V."/>
        </authorList>
    </citation>
    <scope>NUCLEOTIDE SEQUENCE</scope>
</reference>
<dbReference type="AlphaFoldDB" id="A0A6J6IZK1"/>
<evidence type="ECO:0000313" key="1">
    <source>
        <dbReference type="EMBL" id="CAB4630197.1"/>
    </source>
</evidence>
<organism evidence="1">
    <name type="scientific">freshwater metagenome</name>
    <dbReference type="NCBI Taxonomy" id="449393"/>
    <lineage>
        <taxon>unclassified sequences</taxon>
        <taxon>metagenomes</taxon>
        <taxon>ecological metagenomes</taxon>
    </lineage>
</organism>
<proteinExistence type="predicted"/>
<dbReference type="EMBL" id="CAEZVL010000075">
    <property type="protein sequence ID" value="CAB4630197.1"/>
    <property type="molecule type" value="Genomic_DNA"/>
</dbReference>
<protein>
    <submittedName>
        <fullName evidence="1">Unannotated protein</fullName>
    </submittedName>
</protein>
<sequence length="147" mass="16485">MPISIGTIAQHINVVHNLFCKTECLTIWNAKRCGWIHDENSTVIISETKFASRATHTFARNTNNGFGFDQTTVEHRRARRCPRDDVAGLHVKGPTPHVVFGAITIIKKDAMYFGGIGMSFSFNNTRGDHARHSCANFFNTFNSKTDI</sequence>
<accession>A0A6J6IZK1</accession>
<gene>
    <name evidence="1" type="ORF">UFOPK1960_00625</name>
</gene>
<name>A0A6J6IZK1_9ZZZZ</name>